<sequence length="97" mass="10073">MADHGAPEYATAEGNDYAEHQGTYHFFVKMTLVSTLALASFMVSFAIGGANGHWGIFTLGTLASVAVTAIGLASKDGKPKLLFGLLGLLTLALIITS</sequence>
<name>A0A2W5SGL9_ANCNO</name>
<feature type="domain" description="Cytochrome c oxidase subunit IV bacterial aa3 type" evidence="2">
    <location>
        <begin position="4"/>
        <end position="47"/>
    </location>
</feature>
<keyword evidence="1" id="KW-1133">Transmembrane helix</keyword>
<feature type="transmembrane region" description="Helical" evidence="1">
    <location>
        <begin position="26"/>
        <end position="48"/>
    </location>
</feature>
<evidence type="ECO:0000256" key="1">
    <source>
        <dbReference type="SAM" id="Phobius"/>
    </source>
</evidence>
<dbReference type="InterPro" id="IPR012422">
    <property type="entry name" value="Cyt_c_oxidase_su4_bac-aa3"/>
</dbReference>
<feature type="transmembrane region" description="Helical" evidence="1">
    <location>
        <begin position="80"/>
        <end position="96"/>
    </location>
</feature>
<evidence type="ECO:0000313" key="3">
    <source>
        <dbReference type="EMBL" id="PZQ78713.1"/>
    </source>
</evidence>
<feature type="transmembrane region" description="Helical" evidence="1">
    <location>
        <begin position="54"/>
        <end position="73"/>
    </location>
</feature>
<dbReference type="Pfam" id="PF07835">
    <property type="entry name" value="COX4_pro_2"/>
    <property type="match status" value="1"/>
</dbReference>
<dbReference type="SUPFAM" id="SSF81469">
    <property type="entry name" value="Bacterial aa3 type cytochrome c oxidase subunit IV"/>
    <property type="match status" value="1"/>
</dbReference>
<accession>A0A2W5SGL9</accession>
<dbReference type="InterPro" id="IPR036596">
    <property type="entry name" value="Cyt-C_aa3_sf"/>
</dbReference>
<dbReference type="AlphaFoldDB" id="A0A2W5SGL9"/>
<dbReference type="Gene3D" id="1.20.5.160">
    <property type="entry name" value="Bacterial aa3 type cytochrome c oxidase subunit IV"/>
    <property type="match status" value="1"/>
</dbReference>
<proteinExistence type="predicted"/>
<dbReference type="EMBL" id="QFQD01000124">
    <property type="protein sequence ID" value="PZQ78713.1"/>
    <property type="molecule type" value="Genomic_DNA"/>
</dbReference>
<evidence type="ECO:0000259" key="2">
    <source>
        <dbReference type="Pfam" id="PF07835"/>
    </source>
</evidence>
<keyword evidence="1" id="KW-0472">Membrane</keyword>
<organism evidence="3 4">
    <name type="scientific">Ancylobacter novellus</name>
    <name type="common">Thiobacillus novellus</name>
    <dbReference type="NCBI Taxonomy" id="921"/>
    <lineage>
        <taxon>Bacteria</taxon>
        <taxon>Pseudomonadati</taxon>
        <taxon>Pseudomonadota</taxon>
        <taxon>Alphaproteobacteria</taxon>
        <taxon>Hyphomicrobiales</taxon>
        <taxon>Xanthobacteraceae</taxon>
        <taxon>Ancylobacter</taxon>
    </lineage>
</organism>
<comment type="caution">
    <text evidence="3">The sequence shown here is derived from an EMBL/GenBank/DDBJ whole genome shotgun (WGS) entry which is preliminary data.</text>
</comment>
<gene>
    <name evidence="3" type="ORF">DI549_22075</name>
</gene>
<reference evidence="3 4" key="1">
    <citation type="submission" date="2017-08" db="EMBL/GenBank/DDBJ databases">
        <title>Infants hospitalized years apart are colonized by the same room-sourced microbial strains.</title>
        <authorList>
            <person name="Brooks B."/>
            <person name="Olm M.R."/>
            <person name="Firek B.A."/>
            <person name="Baker R."/>
            <person name="Thomas B.C."/>
            <person name="Morowitz M.J."/>
            <person name="Banfield J.F."/>
        </authorList>
    </citation>
    <scope>NUCLEOTIDE SEQUENCE [LARGE SCALE GENOMIC DNA]</scope>
    <source>
        <strain evidence="3">S2_005_001_R2_27</strain>
    </source>
</reference>
<evidence type="ECO:0000313" key="4">
    <source>
        <dbReference type="Proteomes" id="UP000248887"/>
    </source>
</evidence>
<keyword evidence="1" id="KW-0812">Transmembrane</keyword>
<dbReference type="Proteomes" id="UP000248887">
    <property type="component" value="Unassembled WGS sequence"/>
</dbReference>
<protein>
    <submittedName>
        <fullName evidence="3">Aa3-type cytochrome c oxidase subunit IV</fullName>
    </submittedName>
</protein>